<dbReference type="GeneID" id="30012847"/>
<comment type="caution">
    <text evidence="2">The sequence shown here is derived from an EMBL/GenBank/DDBJ whole genome shotgun (WGS) entry which is preliminary data.</text>
</comment>
<name>A0A178ZEM3_9EURO</name>
<reference evidence="2 3" key="1">
    <citation type="submission" date="2016-04" db="EMBL/GenBank/DDBJ databases">
        <title>Draft genome of Fonsecaea erecta CBS 125763.</title>
        <authorList>
            <person name="Weiss V.A."/>
            <person name="Vicente V.A."/>
            <person name="Raittz R.T."/>
            <person name="Moreno L.F."/>
            <person name="De Souza E.M."/>
            <person name="Pedrosa F.O."/>
            <person name="Steffens M.B."/>
            <person name="Faoro H."/>
            <person name="Tadra-Sfeir M.Z."/>
            <person name="Najafzadeh M.J."/>
            <person name="Felipe M.S."/>
            <person name="Teixeira M."/>
            <person name="Sun J."/>
            <person name="Xi L."/>
            <person name="Gomes R."/>
            <person name="De Azevedo C.M."/>
            <person name="Salgado C.G."/>
            <person name="Da Silva M.B."/>
            <person name="Nascimento M.F."/>
            <person name="Queiroz-Telles F."/>
            <person name="Attili D.S."/>
            <person name="Gorbushina A."/>
        </authorList>
    </citation>
    <scope>NUCLEOTIDE SEQUENCE [LARGE SCALE GENOMIC DNA]</scope>
    <source>
        <strain evidence="2 3">CBS 125763</strain>
    </source>
</reference>
<feature type="domain" description="NACHT-NTPase and P-loop NTPases N-terminal" evidence="1">
    <location>
        <begin position="13"/>
        <end position="113"/>
    </location>
</feature>
<evidence type="ECO:0000259" key="1">
    <source>
        <dbReference type="Pfam" id="PF17107"/>
    </source>
</evidence>
<protein>
    <recommendedName>
        <fullName evidence="1">NACHT-NTPase and P-loop NTPases N-terminal domain-containing protein</fullName>
    </recommendedName>
</protein>
<evidence type="ECO:0000313" key="3">
    <source>
        <dbReference type="Proteomes" id="UP000078343"/>
    </source>
</evidence>
<dbReference type="RefSeq" id="XP_018691308.1">
    <property type="nucleotide sequence ID" value="XM_018840187.1"/>
</dbReference>
<accession>A0A178ZEM3</accession>
<organism evidence="2 3">
    <name type="scientific">Fonsecaea erecta</name>
    <dbReference type="NCBI Taxonomy" id="1367422"/>
    <lineage>
        <taxon>Eukaryota</taxon>
        <taxon>Fungi</taxon>
        <taxon>Dikarya</taxon>
        <taxon>Ascomycota</taxon>
        <taxon>Pezizomycotina</taxon>
        <taxon>Eurotiomycetes</taxon>
        <taxon>Chaetothyriomycetidae</taxon>
        <taxon>Chaetothyriales</taxon>
        <taxon>Herpotrichiellaceae</taxon>
        <taxon>Fonsecaea</taxon>
    </lineage>
</organism>
<proteinExistence type="predicted"/>
<evidence type="ECO:0000313" key="2">
    <source>
        <dbReference type="EMBL" id="OAP57941.1"/>
    </source>
</evidence>
<dbReference type="Proteomes" id="UP000078343">
    <property type="component" value="Unassembled WGS sequence"/>
</dbReference>
<dbReference type="EMBL" id="LVYI01000007">
    <property type="protein sequence ID" value="OAP57941.1"/>
    <property type="molecule type" value="Genomic_DNA"/>
</dbReference>
<dbReference type="AlphaFoldDB" id="A0A178ZEM3"/>
<keyword evidence="3" id="KW-1185">Reference proteome</keyword>
<dbReference type="OrthoDB" id="674604at2759"/>
<gene>
    <name evidence="2" type="ORF">AYL99_08679</name>
</gene>
<sequence length="140" mass="15062">MSGAAASLDIGLISAVISIIETTKKVYDAAQDAKGQPEVFGKVAAKLPLVLKILQKSKLEAGKGDEDRQDEVEITMEACRAKAEKIQKIFFKAARKDEDEVQVKALTDAIKEMDEMQPSIVGDTAGAINQSNRDGGHNFA</sequence>
<dbReference type="InterPro" id="IPR031352">
    <property type="entry name" value="SesA"/>
</dbReference>
<dbReference type="Pfam" id="PF17107">
    <property type="entry name" value="SesA"/>
    <property type="match status" value="1"/>
</dbReference>